<evidence type="ECO:0000313" key="2">
    <source>
        <dbReference type="Proteomes" id="UP000030645"/>
    </source>
</evidence>
<dbReference type="Proteomes" id="UP000030645">
    <property type="component" value="Unassembled WGS sequence"/>
</dbReference>
<protein>
    <submittedName>
        <fullName evidence="1">Uncharacterized protein</fullName>
    </submittedName>
</protein>
<keyword evidence="2" id="KW-1185">Reference proteome</keyword>
<sequence>MQKNPGGRRYTVVRRRQARVDMSNPGCPSPNPNFLLGRAGIGPARPSPKKFGLRAARRPEVPALVEERDRSREIVYTNAFYYYNLIQNLSNRLRFAIKAWHSGHWARCAEAAALLVGSNAIERWRGCGLQGRDA</sequence>
<accession>W9QQ42</accession>
<name>W9QQ42_9ROSA</name>
<dbReference type="EMBL" id="KE343961">
    <property type="protein sequence ID" value="EXB49815.1"/>
    <property type="molecule type" value="Genomic_DNA"/>
</dbReference>
<organism evidence="1 2">
    <name type="scientific">Morus notabilis</name>
    <dbReference type="NCBI Taxonomy" id="981085"/>
    <lineage>
        <taxon>Eukaryota</taxon>
        <taxon>Viridiplantae</taxon>
        <taxon>Streptophyta</taxon>
        <taxon>Embryophyta</taxon>
        <taxon>Tracheophyta</taxon>
        <taxon>Spermatophyta</taxon>
        <taxon>Magnoliopsida</taxon>
        <taxon>eudicotyledons</taxon>
        <taxon>Gunneridae</taxon>
        <taxon>Pentapetalae</taxon>
        <taxon>rosids</taxon>
        <taxon>fabids</taxon>
        <taxon>Rosales</taxon>
        <taxon>Moraceae</taxon>
        <taxon>Moreae</taxon>
        <taxon>Morus</taxon>
    </lineage>
</organism>
<dbReference type="AlphaFoldDB" id="W9QQ42"/>
<proteinExistence type="predicted"/>
<gene>
    <name evidence="1" type="ORF">L484_006353</name>
</gene>
<reference evidence="2" key="1">
    <citation type="submission" date="2013-01" db="EMBL/GenBank/DDBJ databases">
        <title>Draft Genome Sequence of a Mulberry Tree, Morus notabilis C.K. Schneid.</title>
        <authorList>
            <person name="He N."/>
            <person name="Zhao S."/>
        </authorList>
    </citation>
    <scope>NUCLEOTIDE SEQUENCE</scope>
</reference>
<evidence type="ECO:0000313" key="1">
    <source>
        <dbReference type="EMBL" id="EXB49815.1"/>
    </source>
</evidence>